<evidence type="ECO:0000313" key="2">
    <source>
        <dbReference type="EMBL" id="GFO12346.1"/>
    </source>
</evidence>
<name>A0AAV4B0K8_9GAST</name>
<sequence length="96" mass="10567">MSPAEHAVCVPAILTEYWFWTVRTPDLLDHACSLSTRGGQAVDGQQDNRGNQSGHNTNFTAGHLRPLVSSSVHSAAMTDSFYDFPRVDNLHSIILK</sequence>
<accession>A0AAV4B0K8</accession>
<keyword evidence="3" id="KW-1185">Reference proteome</keyword>
<reference evidence="2 3" key="1">
    <citation type="journal article" date="2021" name="Elife">
        <title>Chloroplast acquisition without the gene transfer in kleptoplastic sea slugs, Plakobranchus ocellatus.</title>
        <authorList>
            <person name="Maeda T."/>
            <person name="Takahashi S."/>
            <person name="Yoshida T."/>
            <person name="Shimamura S."/>
            <person name="Takaki Y."/>
            <person name="Nagai Y."/>
            <person name="Toyoda A."/>
            <person name="Suzuki Y."/>
            <person name="Arimoto A."/>
            <person name="Ishii H."/>
            <person name="Satoh N."/>
            <person name="Nishiyama T."/>
            <person name="Hasebe M."/>
            <person name="Maruyama T."/>
            <person name="Minagawa J."/>
            <person name="Obokata J."/>
            <person name="Shigenobu S."/>
        </authorList>
    </citation>
    <scope>NUCLEOTIDE SEQUENCE [LARGE SCALE GENOMIC DNA]</scope>
</reference>
<protein>
    <submittedName>
        <fullName evidence="2">Uncharacterized protein</fullName>
    </submittedName>
</protein>
<dbReference type="EMBL" id="BLXT01004413">
    <property type="protein sequence ID" value="GFO12346.1"/>
    <property type="molecule type" value="Genomic_DNA"/>
</dbReference>
<comment type="caution">
    <text evidence="2">The sequence shown here is derived from an EMBL/GenBank/DDBJ whole genome shotgun (WGS) entry which is preliminary data.</text>
</comment>
<evidence type="ECO:0000256" key="1">
    <source>
        <dbReference type="SAM" id="MobiDB-lite"/>
    </source>
</evidence>
<dbReference type="AlphaFoldDB" id="A0AAV4B0K8"/>
<evidence type="ECO:0000313" key="3">
    <source>
        <dbReference type="Proteomes" id="UP000735302"/>
    </source>
</evidence>
<proteinExistence type="predicted"/>
<organism evidence="2 3">
    <name type="scientific">Plakobranchus ocellatus</name>
    <dbReference type="NCBI Taxonomy" id="259542"/>
    <lineage>
        <taxon>Eukaryota</taxon>
        <taxon>Metazoa</taxon>
        <taxon>Spiralia</taxon>
        <taxon>Lophotrochozoa</taxon>
        <taxon>Mollusca</taxon>
        <taxon>Gastropoda</taxon>
        <taxon>Heterobranchia</taxon>
        <taxon>Euthyneura</taxon>
        <taxon>Panpulmonata</taxon>
        <taxon>Sacoglossa</taxon>
        <taxon>Placobranchoidea</taxon>
        <taxon>Plakobranchidae</taxon>
        <taxon>Plakobranchus</taxon>
    </lineage>
</organism>
<gene>
    <name evidence="2" type="ORF">PoB_003885100</name>
</gene>
<dbReference type="Proteomes" id="UP000735302">
    <property type="component" value="Unassembled WGS sequence"/>
</dbReference>
<feature type="region of interest" description="Disordered" evidence="1">
    <location>
        <begin position="38"/>
        <end position="57"/>
    </location>
</feature>